<sequence length="69" mass="7399">MDEVMDTMAALAVGLMFSNSLHNGSGLDCLTVATMPEAHMIVTVHTPNRRKMLNDALGFASYLPICMAA</sequence>
<gene>
    <name evidence="1" type="ORF">M513_09122</name>
</gene>
<reference evidence="1 2" key="1">
    <citation type="journal article" date="2014" name="Nat. Genet.">
        <title>Genome and transcriptome of the porcine whipworm Trichuris suis.</title>
        <authorList>
            <person name="Jex A.R."/>
            <person name="Nejsum P."/>
            <person name="Schwarz E.M."/>
            <person name="Hu L."/>
            <person name="Young N.D."/>
            <person name="Hall R.S."/>
            <person name="Korhonen P.K."/>
            <person name="Liao S."/>
            <person name="Thamsborg S."/>
            <person name="Xia J."/>
            <person name="Xu P."/>
            <person name="Wang S."/>
            <person name="Scheerlinck J.P."/>
            <person name="Hofmann A."/>
            <person name="Sternberg P.W."/>
            <person name="Wang J."/>
            <person name="Gasser R.B."/>
        </authorList>
    </citation>
    <scope>NUCLEOTIDE SEQUENCE [LARGE SCALE GENOMIC DNA]</scope>
    <source>
        <strain evidence="1">DCEP-RM93M</strain>
    </source>
</reference>
<evidence type="ECO:0000313" key="2">
    <source>
        <dbReference type="Proteomes" id="UP000030764"/>
    </source>
</evidence>
<keyword evidence="2" id="KW-1185">Reference proteome</keyword>
<dbReference type="AlphaFoldDB" id="A0A085LYI3"/>
<dbReference type="Proteomes" id="UP000030764">
    <property type="component" value="Unassembled WGS sequence"/>
</dbReference>
<accession>A0A085LYI3</accession>
<protein>
    <submittedName>
        <fullName evidence="1">Uncharacterized protein</fullName>
    </submittedName>
</protein>
<evidence type="ECO:0000313" key="1">
    <source>
        <dbReference type="EMBL" id="KFD50029.1"/>
    </source>
</evidence>
<organism evidence="1 2">
    <name type="scientific">Trichuris suis</name>
    <name type="common">pig whipworm</name>
    <dbReference type="NCBI Taxonomy" id="68888"/>
    <lineage>
        <taxon>Eukaryota</taxon>
        <taxon>Metazoa</taxon>
        <taxon>Ecdysozoa</taxon>
        <taxon>Nematoda</taxon>
        <taxon>Enoplea</taxon>
        <taxon>Dorylaimia</taxon>
        <taxon>Trichinellida</taxon>
        <taxon>Trichuridae</taxon>
        <taxon>Trichuris</taxon>
    </lineage>
</organism>
<proteinExistence type="predicted"/>
<dbReference type="EMBL" id="KL363260">
    <property type="protein sequence ID" value="KFD50029.1"/>
    <property type="molecule type" value="Genomic_DNA"/>
</dbReference>
<name>A0A085LYI3_9BILA</name>